<evidence type="ECO:0000256" key="1">
    <source>
        <dbReference type="SAM" id="Phobius"/>
    </source>
</evidence>
<keyword evidence="1" id="KW-1133">Transmembrane helix</keyword>
<dbReference type="PANTHER" id="PTHR42923:SF46">
    <property type="entry name" value="AMINE OXIDASE"/>
    <property type="match status" value="1"/>
</dbReference>
<accession>F6F0S7</accession>
<dbReference type="InterPro" id="IPR050464">
    <property type="entry name" value="Zeta_carotene_desat/Oxidored"/>
</dbReference>
<protein>
    <submittedName>
        <fullName evidence="3">Amine oxidase</fullName>
    </submittedName>
</protein>
<gene>
    <name evidence="3" type="ORF">Sphch_2758</name>
</gene>
<dbReference type="AlphaFoldDB" id="F6F0S7"/>
<sequence length="453" mass="50376">MWTPVFLFGPLLMARVVVIGAGAMGLAAAYHAAKAGHAVEILEATAEPGGMAAHFDFDGISIERFYHFVCKADAPTFRLLDELGLGDSMRWRETSMGHFSGGKLHPWGDPVALLRYPGVSFLARLRYGLFAFVSVKRRRWDALERQSAREWITRWAGTEAYNALWKPLFDLKFYEHADNISAAWIWTRIKRLGGSRKSIFKEELGYIDGGSQTLVDRLVERIEAMGGKLHLSTPALRVASANGQVTGVETQDGFHPADAVISTMPTPLVSHAVPDLPTEWKAKYEAIANIGVCCLVFKLKRSVTPHFWVNITDAEIPIPGIIEFSNLRPMPSGETVVFVPYYMPVTHPKFAWADEQLLDEAFACICRINPAINREDVLARKVARLRHAQPVCEPGFAAKLPPIETPIEGLQIADTCFYYPEDRGISESVRLAAEMAARIEAGSDTQDRQTEYA</sequence>
<keyword evidence="1" id="KW-0472">Membrane</keyword>
<dbReference type="Gene3D" id="3.50.50.60">
    <property type="entry name" value="FAD/NAD(P)-binding domain"/>
    <property type="match status" value="1"/>
</dbReference>
<dbReference type="PANTHER" id="PTHR42923">
    <property type="entry name" value="PROTOPORPHYRINOGEN OXIDASE"/>
    <property type="match status" value="1"/>
</dbReference>
<dbReference type="NCBIfam" id="NF005560">
    <property type="entry name" value="PRK07233.1"/>
    <property type="match status" value="1"/>
</dbReference>
<feature type="transmembrane region" description="Helical" evidence="1">
    <location>
        <begin position="12"/>
        <end position="33"/>
    </location>
</feature>
<dbReference type="HOGENOM" id="CLU_051347_0_0_5"/>
<proteinExistence type="predicted"/>
<dbReference type="InterPro" id="IPR002937">
    <property type="entry name" value="Amino_oxidase"/>
</dbReference>
<dbReference type="SUPFAM" id="SSF51905">
    <property type="entry name" value="FAD/NAD(P)-binding domain"/>
    <property type="match status" value="1"/>
</dbReference>
<dbReference type="EMBL" id="CP002798">
    <property type="protein sequence ID" value="AEG50399.1"/>
    <property type="molecule type" value="Genomic_DNA"/>
</dbReference>
<dbReference type="GO" id="GO:0016491">
    <property type="term" value="F:oxidoreductase activity"/>
    <property type="evidence" value="ECO:0007669"/>
    <property type="project" value="InterPro"/>
</dbReference>
<name>F6F0S7_SPHCR</name>
<evidence type="ECO:0000259" key="2">
    <source>
        <dbReference type="Pfam" id="PF01593"/>
    </source>
</evidence>
<dbReference type="Proteomes" id="UP000007150">
    <property type="component" value="Chromosome 1"/>
</dbReference>
<dbReference type="KEGG" id="sch:Sphch_2758"/>
<evidence type="ECO:0000313" key="3">
    <source>
        <dbReference type="EMBL" id="AEG50399.1"/>
    </source>
</evidence>
<dbReference type="STRING" id="690566.Sphch_2758"/>
<feature type="domain" description="Amine oxidase" evidence="2">
    <location>
        <begin position="25"/>
        <end position="370"/>
    </location>
</feature>
<keyword evidence="4" id="KW-1185">Reference proteome</keyword>
<evidence type="ECO:0000313" key="4">
    <source>
        <dbReference type="Proteomes" id="UP000007150"/>
    </source>
</evidence>
<keyword evidence="1" id="KW-0812">Transmembrane</keyword>
<dbReference type="InterPro" id="IPR036188">
    <property type="entry name" value="FAD/NAD-bd_sf"/>
</dbReference>
<dbReference type="PRINTS" id="PR00419">
    <property type="entry name" value="ADXRDTASE"/>
</dbReference>
<dbReference type="Pfam" id="PF01593">
    <property type="entry name" value="Amino_oxidase"/>
    <property type="match status" value="1"/>
</dbReference>
<organism evidence="3 4">
    <name type="scientific">Sphingobium chlorophenolicum L-1</name>
    <dbReference type="NCBI Taxonomy" id="690566"/>
    <lineage>
        <taxon>Bacteria</taxon>
        <taxon>Pseudomonadati</taxon>
        <taxon>Pseudomonadota</taxon>
        <taxon>Alphaproteobacteria</taxon>
        <taxon>Sphingomonadales</taxon>
        <taxon>Sphingomonadaceae</taxon>
        <taxon>Sphingobium</taxon>
    </lineage>
</organism>
<reference evidence="3 4" key="1">
    <citation type="submission" date="2011-05" db="EMBL/GenBank/DDBJ databases">
        <title>Complete sequence of chromosome 1 of Sphingobium chlorophenolicum L-1.</title>
        <authorList>
            <consortium name="US DOE Joint Genome Institute"/>
            <person name="Lucas S."/>
            <person name="Han J."/>
            <person name="Lapidus A."/>
            <person name="Cheng J.-F."/>
            <person name="Goodwin L."/>
            <person name="Pitluck S."/>
            <person name="Peters L."/>
            <person name="Daligault H."/>
            <person name="Han C."/>
            <person name="Tapia R."/>
            <person name="Land M."/>
            <person name="Hauser L."/>
            <person name="Kyrpides N."/>
            <person name="Ivanova N."/>
            <person name="Pagani I."/>
            <person name="Turner P."/>
            <person name="Copley S."/>
            <person name="Woyke T."/>
        </authorList>
    </citation>
    <scope>NUCLEOTIDE SEQUENCE [LARGE SCALE GENOMIC DNA]</scope>
    <source>
        <strain evidence="3 4">L-1</strain>
    </source>
</reference>